<accession>A0A7N2KNX6</accession>
<dbReference type="PRINTS" id="PR00133">
    <property type="entry name" value="GLHYDRLASE3"/>
</dbReference>
<dbReference type="Gramene" id="QL01p026882:mrna">
    <property type="protein sequence ID" value="QL01p026882:mrna"/>
    <property type="gene ID" value="QL01p026882"/>
</dbReference>
<dbReference type="GO" id="GO:0009251">
    <property type="term" value="P:glucan catabolic process"/>
    <property type="evidence" value="ECO:0007669"/>
    <property type="project" value="TreeGrafter"/>
</dbReference>
<dbReference type="Proteomes" id="UP000594261">
    <property type="component" value="Chromosome 1"/>
</dbReference>
<dbReference type="GO" id="GO:0008422">
    <property type="term" value="F:beta-glucosidase activity"/>
    <property type="evidence" value="ECO:0007669"/>
    <property type="project" value="TreeGrafter"/>
</dbReference>
<feature type="region of interest" description="Disordered" evidence="2">
    <location>
        <begin position="176"/>
        <end position="202"/>
    </location>
</feature>
<sequence>MSRAQEDMNCIYRDPNQPVEARVRDLLSRMTLKEKAGQMTQIERRVATPDAIKDLSIGSILSSGGSGPFDDNALTALSSDWADMVDGFQKSALESRLGIPLIYGIDAVHGNNSIYGATIFPHNVGLGSTRDADLVRKIGEATALEVRASGIHYTFAPCVARRRSRGTWVAPVMKEKKKWRHQGGTSDGREKEAGMPNPHTCSSSNRASIVLAAIEQARMVPVMGNPGPHVHDIRHPMGAPMLSHQKSDATSTRFEFWLKEEEAPFLPCRREKRS</sequence>
<dbReference type="SUPFAM" id="SSF51445">
    <property type="entry name" value="(Trans)glycosidases"/>
    <property type="match status" value="1"/>
</dbReference>
<dbReference type="AlphaFoldDB" id="A0A7N2KNX6"/>
<dbReference type="InParanoid" id="A0A7N2KNX6"/>
<evidence type="ECO:0000313" key="4">
    <source>
        <dbReference type="EnsemblPlants" id="QL01p026882:mrna"/>
    </source>
</evidence>
<keyword evidence="1" id="KW-0378">Hydrolase</keyword>
<reference evidence="4" key="2">
    <citation type="submission" date="2021-01" db="UniProtKB">
        <authorList>
            <consortium name="EnsemblPlants"/>
        </authorList>
    </citation>
    <scope>IDENTIFICATION</scope>
</reference>
<organism evidence="4 5">
    <name type="scientific">Quercus lobata</name>
    <name type="common">Valley oak</name>
    <dbReference type="NCBI Taxonomy" id="97700"/>
    <lineage>
        <taxon>Eukaryota</taxon>
        <taxon>Viridiplantae</taxon>
        <taxon>Streptophyta</taxon>
        <taxon>Embryophyta</taxon>
        <taxon>Tracheophyta</taxon>
        <taxon>Spermatophyta</taxon>
        <taxon>Magnoliopsida</taxon>
        <taxon>eudicotyledons</taxon>
        <taxon>Gunneridae</taxon>
        <taxon>Pentapetalae</taxon>
        <taxon>rosids</taxon>
        <taxon>fabids</taxon>
        <taxon>Fagales</taxon>
        <taxon>Fagaceae</taxon>
        <taxon>Quercus</taxon>
    </lineage>
</organism>
<dbReference type="InterPro" id="IPR001764">
    <property type="entry name" value="Glyco_hydro_3_N"/>
</dbReference>
<evidence type="ECO:0000256" key="2">
    <source>
        <dbReference type="SAM" id="MobiDB-lite"/>
    </source>
</evidence>
<name>A0A7N2KNX6_QUELO</name>
<evidence type="ECO:0000313" key="5">
    <source>
        <dbReference type="Proteomes" id="UP000594261"/>
    </source>
</evidence>
<dbReference type="EnsemblPlants" id="QL01p026882:mrna">
    <property type="protein sequence ID" value="QL01p026882:mrna"/>
    <property type="gene ID" value="QL01p026882"/>
</dbReference>
<dbReference type="InterPro" id="IPR051915">
    <property type="entry name" value="Cellulose_Degrad_GH3"/>
</dbReference>
<protein>
    <recommendedName>
        <fullName evidence="3">Glycoside hydrolase family 3 N-terminal domain-containing protein</fullName>
    </recommendedName>
</protein>
<evidence type="ECO:0000256" key="1">
    <source>
        <dbReference type="ARBA" id="ARBA00022801"/>
    </source>
</evidence>
<dbReference type="Pfam" id="PF00933">
    <property type="entry name" value="Glyco_hydro_3"/>
    <property type="match status" value="1"/>
</dbReference>
<evidence type="ECO:0000259" key="3">
    <source>
        <dbReference type="Pfam" id="PF00933"/>
    </source>
</evidence>
<keyword evidence="5" id="KW-1185">Reference proteome</keyword>
<dbReference type="InterPro" id="IPR017853">
    <property type="entry name" value="GH"/>
</dbReference>
<dbReference type="PANTHER" id="PTHR30620">
    <property type="entry name" value="PERIPLASMIC BETA-GLUCOSIDASE-RELATED"/>
    <property type="match status" value="1"/>
</dbReference>
<reference evidence="4 5" key="1">
    <citation type="journal article" date="2016" name="G3 (Bethesda)">
        <title>First Draft Assembly and Annotation of the Genome of a California Endemic Oak Quercus lobata Nee (Fagaceae).</title>
        <authorList>
            <person name="Sork V.L."/>
            <person name="Fitz-Gibbon S.T."/>
            <person name="Puiu D."/>
            <person name="Crepeau M."/>
            <person name="Gugger P.F."/>
            <person name="Sherman R."/>
            <person name="Stevens K."/>
            <person name="Langley C.H."/>
            <person name="Pellegrini M."/>
            <person name="Salzberg S.L."/>
        </authorList>
    </citation>
    <scope>NUCLEOTIDE SEQUENCE [LARGE SCALE GENOMIC DNA]</scope>
    <source>
        <strain evidence="4 5">cv. SW786</strain>
    </source>
</reference>
<feature type="domain" description="Glycoside hydrolase family 3 N-terminal" evidence="3">
    <location>
        <begin position="31"/>
        <end position="160"/>
    </location>
</feature>
<dbReference type="Gene3D" id="3.20.20.300">
    <property type="entry name" value="Glycoside hydrolase, family 3, N-terminal domain"/>
    <property type="match status" value="1"/>
</dbReference>
<dbReference type="InterPro" id="IPR036962">
    <property type="entry name" value="Glyco_hydro_3_N_sf"/>
</dbReference>
<dbReference type="PANTHER" id="PTHR30620:SF33">
    <property type="entry name" value="BETA-D-GLUCAN EXOHYDROLASE-LIKE PROTEIN-RELATED"/>
    <property type="match status" value="1"/>
</dbReference>
<dbReference type="EMBL" id="LRBV02000001">
    <property type="status" value="NOT_ANNOTATED_CDS"/>
    <property type="molecule type" value="Genomic_DNA"/>
</dbReference>
<proteinExistence type="predicted"/>